<keyword evidence="1" id="KW-1133">Transmembrane helix</keyword>
<dbReference type="eggNOG" id="ENOG5033B4F">
    <property type="taxonomic scope" value="Bacteria"/>
</dbReference>
<dbReference type="InterPro" id="IPR021202">
    <property type="entry name" value="Rv3654c-like"/>
</dbReference>
<organism evidence="2 3">
    <name type="scientific">Phycicoccus elongatus Lp2</name>
    <dbReference type="NCBI Taxonomy" id="1193181"/>
    <lineage>
        <taxon>Bacteria</taxon>
        <taxon>Bacillati</taxon>
        <taxon>Actinomycetota</taxon>
        <taxon>Actinomycetes</taxon>
        <taxon>Micrococcales</taxon>
        <taxon>Intrasporangiaceae</taxon>
        <taxon>Phycicoccus</taxon>
    </lineage>
</organism>
<reference evidence="2 3" key="1">
    <citation type="journal article" date="2013" name="ISME J.">
        <title>A metabolic model for members of the genus Tetrasphaera involved in enhanced biological phosphorus removal.</title>
        <authorList>
            <person name="Kristiansen R."/>
            <person name="Nguyen H.T.T."/>
            <person name="Saunders A.M."/>
            <person name="Nielsen J.L."/>
            <person name="Wimmer R."/>
            <person name="Le V.Q."/>
            <person name="McIlroy S.J."/>
            <person name="Petrovski S."/>
            <person name="Seviour R.J."/>
            <person name="Calteau A."/>
            <person name="Nielsen K.L."/>
            <person name="Nielsen P.H."/>
        </authorList>
    </citation>
    <scope>NUCLEOTIDE SEQUENCE [LARGE SCALE GENOMIC DNA]</scope>
    <source>
        <strain evidence="2 3">Lp2</strain>
    </source>
</reference>
<feature type="transmembrane region" description="Helical" evidence="1">
    <location>
        <begin position="29"/>
        <end position="53"/>
    </location>
</feature>
<evidence type="ECO:0000313" key="2">
    <source>
        <dbReference type="EMBL" id="CCH70453.1"/>
    </source>
</evidence>
<dbReference type="EMBL" id="CAIZ01000128">
    <property type="protein sequence ID" value="CCH70453.1"/>
    <property type="molecule type" value="Genomic_DNA"/>
</dbReference>
<evidence type="ECO:0000313" key="3">
    <source>
        <dbReference type="Proteomes" id="UP000013167"/>
    </source>
</evidence>
<keyword evidence="1" id="KW-0472">Membrane</keyword>
<dbReference type="HOGENOM" id="CLU_1834205_0_0_11"/>
<dbReference type="NCBIfam" id="TIGR03816">
    <property type="entry name" value="tadE_like_DECH"/>
    <property type="match status" value="1"/>
</dbReference>
<keyword evidence="1" id="KW-0812">Transmembrane</keyword>
<proteinExistence type="predicted"/>
<dbReference type="Proteomes" id="UP000013167">
    <property type="component" value="Unassembled WGS sequence"/>
</dbReference>
<dbReference type="RefSeq" id="WP_010850302.1">
    <property type="nucleotide sequence ID" value="NZ_HF570956.1"/>
</dbReference>
<accession>N0E0F3</accession>
<sequence length="140" mass="14087">MIVNLRSLDRATDEARAAGTQKEQGAATVIVAGLTAGLVVVTALCCGIAGILATDRRADTAADLAVLAGAAAQWRGVDPCSAAAETARRLEASVDRCRVLGDDSVQVDVSLPVEAAGLALVGRVHARARAGAVASDPEAN</sequence>
<comment type="caution">
    <text evidence="2">The sequence shown here is derived from an EMBL/GenBank/DDBJ whole genome shotgun (WGS) entry which is preliminary data.</text>
</comment>
<name>N0E0F3_9MICO</name>
<keyword evidence="3" id="KW-1185">Reference proteome</keyword>
<gene>
    <name evidence="2" type="ORF">BN10_580018</name>
</gene>
<evidence type="ECO:0000256" key="1">
    <source>
        <dbReference type="SAM" id="Phobius"/>
    </source>
</evidence>
<protein>
    <submittedName>
        <fullName evidence="2">Uncharacterized protein</fullName>
    </submittedName>
</protein>
<dbReference type="AlphaFoldDB" id="N0E0F3"/>